<dbReference type="Gene3D" id="2.170.130.10">
    <property type="entry name" value="TonB-dependent receptor, plug domain"/>
    <property type="match status" value="1"/>
</dbReference>
<evidence type="ECO:0008006" key="15">
    <source>
        <dbReference type="Google" id="ProtNLM"/>
    </source>
</evidence>
<keyword evidence="2 8" id="KW-0813">Transport</keyword>
<evidence type="ECO:0000256" key="9">
    <source>
        <dbReference type="RuleBase" id="RU003357"/>
    </source>
</evidence>
<proteinExistence type="inferred from homology"/>
<evidence type="ECO:0000256" key="4">
    <source>
        <dbReference type="ARBA" id="ARBA00022692"/>
    </source>
</evidence>
<evidence type="ECO:0000313" key="13">
    <source>
        <dbReference type="EMBL" id="KRG70041.1"/>
    </source>
</evidence>
<dbReference type="Pfam" id="PF00593">
    <property type="entry name" value="TonB_dep_Rec_b-barrel"/>
    <property type="match status" value="1"/>
</dbReference>
<keyword evidence="6 8" id="KW-0472">Membrane</keyword>
<feature type="domain" description="TonB-dependent receptor-like beta-barrel" evidence="11">
    <location>
        <begin position="405"/>
        <end position="884"/>
    </location>
</feature>
<evidence type="ECO:0000256" key="10">
    <source>
        <dbReference type="SAM" id="SignalP"/>
    </source>
</evidence>
<evidence type="ECO:0000256" key="7">
    <source>
        <dbReference type="ARBA" id="ARBA00023237"/>
    </source>
</evidence>
<feature type="chain" id="PRO_5006394136" description="TonB-dependent receptor" evidence="10">
    <location>
        <begin position="21"/>
        <end position="919"/>
    </location>
</feature>
<keyword evidence="14" id="KW-1185">Reference proteome</keyword>
<keyword evidence="10" id="KW-0732">Signal</keyword>
<keyword evidence="4 8" id="KW-0812">Transmembrane</keyword>
<evidence type="ECO:0000256" key="3">
    <source>
        <dbReference type="ARBA" id="ARBA00022452"/>
    </source>
</evidence>
<dbReference type="InterPro" id="IPR039426">
    <property type="entry name" value="TonB-dep_rcpt-like"/>
</dbReference>
<dbReference type="PROSITE" id="PS52016">
    <property type="entry name" value="TONB_DEPENDENT_REC_3"/>
    <property type="match status" value="1"/>
</dbReference>
<dbReference type="Proteomes" id="UP000052052">
    <property type="component" value="Unassembled WGS sequence"/>
</dbReference>
<evidence type="ECO:0000313" key="14">
    <source>
        <dbReference type="Proteomes" id="UP000052052"/>
    </source>
</evidence>
<keyword evidence="5 9" id="KW-0798">TonB box</keyword>
<evidence type="ECO:0000256" key="2">
    <source>
        <dbReference type="ARBA" id="ARBA00022448"/>
    </source>
</evidence>
<sequence>MALACCAALSLPSAGVLAQAAPVPATSSQPDTAAAPGSATQLDKVSVTASRVMRGGFSAPTPTTAISAEEISNAAAISVAEVINQMPSVRPSLTPTSTTNNSSYAGGYYLDLRGLGFNRTLVLVDGKRSVPSQTEGPVDINSIPQTLISNIDIVTGGASAAWGSDAVAGVVNFKFDRELEGVKGLLQAGTTRHGDRDTQLGSLAFGKRFADDRGHLLLAVEKASNDGIPRLADRDWGARSWGKIANPAYTADNDEPRQLLIDNTRSSNMTFGGLINAGPLKGIQFADDGTPIPFEYGDLVSSSSMVGGDGADGSAEFVLETPIDRESVYGRLSFDFTPNVTGYAEASWAKSSLYYNSLTRTDSGLTIKRDNAFLPTSIGQAMDDAGIDSFKMGRYNRDYARAVNDKTMETKRVVAGLEGLMDNYWSWDAYYTHGESETMLRSYDKRLTSEFAYALNSIIDPATGAAVCRDADARAAGCQAINLFGDGAPSQAARDYVTGTSWVNSRIVQDAAAATVRGEPFETWAGPVSMATGVEWRRERADVTSDARSMAGDFNTGNTVPWDGEVEVRELFTEWVLPLAADTAWAQSLDLDLAARLTDYSTSGSVASWKIGGSWQVNELLRLRATQSRDIRAPSLDELYSGASSANFNVFDRDTGTTYLVQSVSSGNPGLDPEEADTTTAGIVLSPLPNLMMSLDYYRISVDKAITTFQASAIVDRCYGGQPQLCDLIVRDPDSGLISYVEVSPQNLQSMLVSGADFELSYSTPLGNGELGVRSLVSYVDTLELDDGETVTQLAGSTDQPTIASVGGQPRWTGNLTGNYRIGPWGFNAGVRYIGGGNINNSYTYKDLNVLSHSGRTYFDLGGSYDIYHADDATVSVFASVRNVADKDPAITGTGGYATVRSLYDVIGRQYNVGVRFNF</sequence>
<feature type="domain" description="TonB-dependent receptor plug" evidence="12">
    <location>
        <begin position="58"/>
        <end position="170"/>
    </location>
</feature>
<dbReference type="SUPFAM" id="SSF56935">
    <property type="entry name" value="Porins"/>
    <property type="match status" value="1"/>
</dbReference>
<protein>
    <recommendedName>
        <fullName evidence="15">TonB-dependent receptor</fullName>
    </recommendedName>
</protein>
<dbReference type="Gene3D" id="2.40.170.20">
    <property type="entry name" value="TonB-dependent receptor, beta-barrel domain"/>
    <property type="match status" value="1"/>
</dbReference>
<evidence type="ECO:0000256" key="6">
    <source>
        <dbReference type="ARBA" id="ARBA00023136"/>
    </source>
</evidence>
<dbReference type="AlphaFoldDB" id="A0A0R0CJE1"/>
<dbReference type="Pfam" id="PF07715">
    <property type="entry name" value="Plug"/>
    <property type="match status" value="1"/>
</dbReference>
<accession>A0A0R0CJE1</accession>
<dbReference type="EMBL" id="LDJL01000007">
    <property type="protein sequence ID" value="KRG70041.1"/>
    <property type="molecule type" value="Genomic_DNA"/>
</dbReference>
<dbReference type="GO" id="GO:0009279">
    <property type="term" value="C:cell outer membrane"/>
    <property type="evidence" value="ECO:0007669"/>
    <property type="project" value="UniProtKB-SubCell"/>
</dbReference>
<evidence type="ECO:0000256" key="5">
    <source>
        <dbReference type="ARBA" id="ARBA00023077"/>
    </source>
</evidence>
<dbReference type="PATRIC" id="fig|344882.3.peg.2809"/>
<reference evidence="13 14" key="1">
    <citation type="submission" date="2015-05" db="EMBL/GenBank/DDBJ databases">
        <title>Genome sequencing and analysis of members of genus Stenotrophomonas.</title>
        <authorList>
            <person name="Patil P.P."/>
            <person name="Midha S."/>
            <person name="Patil P.B."/>
        </authorList>
    </citation>
    <scope>NUCLEOTIDE SEQUENCE [LARGE SCALE GENOMIC DNA]</scope>
    <source>
        <strain evidence="13 14">DSM 21858</strain>
    </source>
</reference>
<keyword evidence="7 8" id="KW-0998">Cell outer membrane</keyword>
<evidence type="ECO:0000259" key="11">
    <source>
        <dbReference type="Pfam" id="PF00593"/>
    </source>
</evidence>
<keyword evidence="3 8" id="KW-1134">Transmembrane beta strand</keyword>
<dbReference type="PANTHER" id="PTHR47234">
    <property type="match status" value="1"/>
</dbReference>
<dbReference type="InterPro" id="IPR037066">
    <property type="entry name" value="Plug_dom_sf"/>
</dbReference>
<comment type="subcellular location">
    <subcellularLocation>
        <location evidence="1 8">Cell outer membrane</location>
        <topology evidence="1 8">Multi-pass membrane protein</topology>
    </subcellularLocation>
</comment>
<name>A0A0R0CJE1_9GAMM</name>
<organism evidence="13 14">
    <name type="scientific">Pseudoxanthomonas dokdonensis</name>
    <dbReference type="NCBI Taxonomy" id="344882"/>
    <lineage>
        <taxon>Bacteria</taxon>
        <taxon>Pseudomonadati</taxon>
        <taxon>Pseudomonadota</taxon>
        <taxon>Gammaproteobacteria</taxon>
        <taxon>Lysobacterales</taxon>
        <taxon>Lysobacteraceae</taxon>
        <taxon>Pseudoxanthomonas</taxon>
    </lineage>
</organism>
<evidence type="ECO:0000256" key="1">
    <source>
        <dbReference type="ARBA" id="ARBA00004571"/>
    </source>
</evidence>
<dbReference type="STRING" id="344882.ABB29_07330"/>
<comment type="caution">
    <text evidence="13">The sequence shown here is derived from an EMBL/GenBank/DDBJ whole genome shotgun (WGS) entry which is preliminary data.</text>
</comment>
<evidence type="ECO:0000259" key="12">
    <source>
        <dbReference type="Pfam" id="PF07715"/>
    </source>
</evidence>
<evidence type="ECO:0000256" key="8">
    <source>
        <dbReference type="PROSITE-ProRule" id="PRU01360"/>
    </source>
</evidence>
<dbReference type="InterPro" id="IPR036942">
    <property type="entry name" value="Beta-barrel_TonB_sf"/>
</dbReference>
<feature type="signal peptide" evidence="10">
    <location>
        <begin position="1"/>
        <end position="20"/>
    </location>
</feature>
<comment type="similarity">
    <text evidence="8 9">Belongs to the TonB-dependent receptor family.</text>
</comment>
<dbReference type="InterPro" id="IPR012910">
    <property type="entry name" value="Plug_dom"/>
</dbReference>
<dbReference type="InterPro" id="IPR000531">
    <property type="entry name" value="Beta-barrel_TonB"/>
</dbReference>
<dbReference type="PANTHER" id="PTHR47234:SF3">
    <property type="entry name" value="SECRETIN_TONB SHORT N-TERMINAL DOMAIN-CONTAINING PROTEIN"/>
    <property type="match status" value="1"/>
</dbReference>
<gene>
    <name evidence="13" type="ORF">ABB29_07330</name>
</gene>